<proteinExistence type="predicted"/>
<accession>A0A8W8MSF6</accession>
<dbReference type="Proteomes" id="UP000005408">
    <property type="component" value="Unassembled WGS sequence"/>
</dbReference>
<dbReference type="SUPFAM" id="SSF50494">
    <property type="entry name" value="Trypsin-like serine proteases"/>
    <property type="match status" value="1"/>
</dbReference>
<dbReference type="AlphaFoldDB" id="A0A8W8MSF6"/>
<protein>
    <submittedName>
        <fullName evidence="1">Uncharacterized protein</fullName>
    </submittedName>
</protein>
<sequence length="553" mass="62411">MTSVHAKETSINDSKNKCEDFKNDHLEPLMQGRDNPTAISKCVSSSAKRSSGLSLKTLKSVFDYGPSELNLYKYAAEESLSLWKDANEKLNVTDKCKPTDGVLLVHETGDNVAEDLVQLFDFEFDTEYEIAECELVKEKDIVCIFFLRETFWKKSNIGYQQILRDFIGNASKSCVFFMTASDADRDCAFEFCKKYKVCHHSHVILPDSEKSHFYDFFYDILRKDLKMFADELKGITETSQVGVFRDELKCLIAKLEYRHTTPILPLTEQCMDKIKKGAKCGIVGYRLCGNKLIVFKDGDATIPDIKRKKIENSIKSLFKGTIQFIELKNFLTPHFEIECGGSIQNSKNSRTGTIGIFGMVKKANEDTCCYVALTSPHVISEGESASVSNGSEIGRCIWPPDEFIHNVSVIRINEDRINSLQKTRFDKKIIIQEISNQILQNKKVFKYGAGTQTTEGWIAKIDNFELYGRNVMAILPKRSNAPNPFSDKGDSGAIVLTKCKGEYYAIGMIFGGDTVDNLAECISVQRESIAIFLKPALDDLRLKKGVNIEFDKI</sequence>
<evidence type="ECO:0000313" key="2">
    <source>
        <dbReference type="Proteomes" id="UP000005408"/>
    </source>
</evidence>
<name>A0A8W8MSF6_MAGGI</name>
<reference evidence="1" key="1">
    <citation type="submission" date="2022-08" db="UniProtKB">
        <authorList>
            <consortium name="EnsemblMetazoa"/>
        </authorList>
    </citation>
    <scope>IDENTIFICATION</scope>
    <source>
        <strain evidence="1">05x7-T-G4-1.051#20</strain>
    </source>
</reference>
<keyword evidence="2" id="KW-1185">Reference proteome</keyword>
<organism evidence="1 2">
    <name type="scientific">Magallana gigas</name>
    <name type="common">Pacific oyster</name>
    <name type="synonym">Crassostrea gigas</name>
    <dbReference type="NCBI Taxonomy" id="29159"/>
    <lineage>
        <taxon>Eukaryota</taxon>
        <taxon>Metazoa</taxon>
        <taxon>Spiralia</taxon>
        <taxon>Lophotrochozoa</taxon>
        <taxon>Mollusca</taxon>
        <taxon>Bivalvia</taxon>
        <taxon>Autobranchia</taxon>
        <taxon>Pteriomorphia</taxon>
        <taxon>Ostreida</taxon>
        <taxon>Ostreoidea</taxon>
        <taxon>Ostreidae</taxon>
        <taxon>Magallana</taxon>
    </lineage>
</organism>
<dbReference type="EnsemblMetazoa" id="G34274.1">
    <property type="protein sequence ID" value="G34274.1:cds"/>
    <property type="gene ID" value="G34274"/>
</dbReference>
<evidence type="ECO:0000313" key="1">
    <source>
        <dbReference type="EnsemblMetazoa" id="G34274.1:cds"/>
    </source>
</evidence>
<dbReference type="OrthoDB" id="6155667at2759"/>
<dbReference type="InterPro" id="IPR009003">
    <property type="entry name" value="Peptidase_S1_PA"/>
</dbReference>